<name>A0ACC0A051_CATRO</name>
<dbReference type="EMBL" id="CM044707">
    <property type="protein sequence ID" value="KAI5653478.1"/>
    <property type="molecule type" value="Genomic_DNA"/>
</dbReference>
<evidence type="ECO:0000313" key="2">
    <source>
        <dbReference type="Proteomes" id="UP001060085"/>
    </source>
</evidence>
<organism evidence="1 2">
    <name type="scientific">Catharanthus roseus</name>
    <name type="common">Madagascar periwinkle</name>
    <name type="synonym">Vinca rosea</name>
    <dbReference type="NCBI Taxonomy" id="4058"/>
    <lineage>
        <taxon>Eukaryota</taxon>
        <taxon>Viridiplantae</taxon>
        <taxon>Streptophyta</taxon>
        <taxon>Embryophyta</taxon>
        <taxon>Tracheophyta</taxon>
        <taxon>Spermatophyta</taxon>
        <taxon>Magnoliopsida</taxon>
        <taxon>eudicotyledons</taxon>
        <taxon>Gunneridae</taxon>
        <taxon>Pentapetalae</taxon>
        <taxon>asterids</taxon>
        <taxon>lamiids</taxon>
        <taxon>Gentianales</taxon>
        <taxon>Apocynaceae</taxon>
        <taxon>Rauvolfioideae</taxon>
        <taxon>Vinceae</taxon>
        <taxon>Catharanthinae</taxon>
        <taxon>Catharanthus</taxon>
    </lineage>
</organism>
<gene>
    <name evidence="1" type="ORF">M9H77_30665</name>
</gene>
<comment type="caution">
    <text evidence="1">The sequence shown here is derived from an EMBL/GenBank/DDBJ whole genome shotgun (WGS) entry which is preliminary data.</text>
</comment>
<accession>A0ACC0A051</accession>
<reference evidence="2" key="1">
    <citation type="journal article" date="2023" name="Nat. Plants">
        <title>Single-cell RNA sequencing provides a high-resolution roadmap for understanding the multicellular compartmentation of specialized metabolism.</title>
        <authorList>
            <person name="Sun S."/>
            <person name="Shen X."/>
            <person name="Li Y."/>
            <person name="Li Y."/>
            <person name="Wang S."/>
            <person name="Li R."/>
            <person name="Zhang H."/>
            <person name="Shen G."/>
            <person name="Guo B."/>
            <person name="Wei J."/>
            <person name="Xu J."/>
            <person name="St-Pierre B."/>
            <person name="Chen S."/>
            <person name="Sun C."/>
        </authorList>
    </citation>
    <scope>NUCLEOTIDE SEQUENCE [LARGE SCALE GENOMIC DNA]</scope>
</reference>
<keyword evidence="2" id="KW-1185">Reference proteome</keyword>
<evidence type="ECO:0000313" key="1">
    <source>
        <dbReference type="EMBL" id="KAI5653478.1"/>
    </source>
</evidence>
<protein>
    <submittedName>
        <fullName evidence="1">Uncharacterized protein</fullName>
    </submittedName>
</protein>
<dbReference type="Proteomes" id="UP001060085">
    <property type="component" value="Linkage Group LG07"/>
</dbReference>
<proteinExistence type="predicted"/>
<sequence length="264" mass="30155">MVCMKLQTEGENKKRGEIQTGGGEREGDDVGGGGGYGRRTEGVVNKKGNGGGENDRGKGRGRGRKRDVGRGIPSPVGLGTMKTLLYESRLIGFEGYNVNYNYGGYNYRRNTYGSSKYVEQRNVWPLSYNQLKLPLLLGVFDSEEYLDWQGRVEALFFAYGIFEEHKVQLVTKSFTSSVLAWWKYIREHSLRNGSTPIISWESLKRDLRDKFGILDYQEVETPVSEFCDPLCKKSDYVYMEEKYEKGSNGRRSHEMLKEEQIKKA</sequence>